<evidence type="ECO:0000256" key="13">
    <source>
        <dbReference type="SAM" id="Phobius"/>
    </source>
</evidence>
<dbReference type="PROSITE" id="PS50109">
    <property type="entry name" value="HIS_KIN"/>
    <property type="match status" value="1"/>
</dbReference>
<dbReference type="GO" id="GO:0005524">
    <property type="term" value="F:ATP binding"/>
    <property type="evidence" value="ECO:0007669"/>
    <property type="project" value="UniProtKB-KW"/>
</dbReference>
<feature type="transmembrane region" description="Helical" evidence="13">
    <location>
        <begin position="12"/>
        <end position="29"/>
    </location>
</feature>
<dbReference type="Proteomes" id="UP000675284">
    <property type="component" value="Unassembled WGS sequence"/>
</dbReference>
<dbReference type="InterPro" id="IPR004358">
    <property type="entry name" value="Sig_transdc_His_kin-like_C"/>
</dbReference>
<dbReference type="SUPFAM" id="SSF55874">
    <property type="entry name" value="ATPase domain of HSP90 chaperone/DNA topoisomerase II/histidine kinase"/>
    <property type="match status" value="1"/>
</dbReference>
<keyword evidence="11" id="KW-0902">Two-component regulatory system</keyword>
<dbReference type="GO" id="GO:0000155">
    <property type="term" value="F:phosphorelay sensor kinase activity"/>
    <property type="evidence" value="ECO:0007669"/>
    <property type="project" value="TreeGrafter"/>
</dbReference>
<proteinExistence type="predicted"/>
<keyword evidence="7" id="KW-0547">Nucleotide-binding</keyword>
<keyword evidence="9" id="KW-0067">ATP-binding</keyword>
<evidence type="ECO:0000256" key="5">
    <source>
        <dbReference type="ARBA" id="ARBA00022679"/>
    </source>
</evidence>
<evidence type="ECO:0000256" key="3">
    <source>
        <dbReference type="ARBA" id="ARBA00012438"/>
    </source>
</evidence>
<keyword evidence="10 13" id="KW-1133">Transmembrane helix</keyword>
<dbReference type="GO" id="GO:0016036">
    <property type="term" value="P:cellular response to phosphate starvation"/>
    <property type="evidence" value="ECO:0007669"/>
    <property type="project" value="TreeGrafter"/>
</dbReference>
<sequence>MKIQDYLKAHKLWVVSNVIVLFIVNSIYISTVVEYRSSDLLYMNGLLIIIQLSFLLIGFWQQKNKYNKAMKSSMEELEKMAIHDDDYIINMLYTLLQQQRFQHQNNEEAFKKKINEIQDYITQWVHDIKVNIAVCDLLLDETEDIKVRDLRNQIEQIKFRVNQTLYITRANHYSQDTVAERIDVGQVLRMAIKENALFLINKDITINTDLHHITVINDKRWVYYIFTQILNNSSKYTQKGGTVQINSEEDDHAYYIYIKDDGIGIPKEDLGRIFDKGFTGKNGKNVTKSTGMGLYYTKKISEMLQIGIDVKSEEGEYTAFTIIFYKLSDYFNIASNG</sequence>
<evidence type="ECO:0000259" key="14">
    <source>
        <dbReference type="PROSITE" id="PS50109"/>
    </source>
</evidence>
<dbReference type="InterPro" id="IPR003594">
    <property type="entry name" value="HATPase_dom"/>
</dbReference>
<keyword evidence="12 13" id="KW-0472">Membrane</keyword>
<evidence type="ECO:0000256" key="4">
    <source>
        <dbReference type="ARBA" id="ARBA00022475"/>
    </source>
</evidence>
<evidence type="ECO:0000256" key="10">
    <source>
        <dbReference type="ARBA" id="ARBA00022989"/>
    </source>
</evidence>
<evidence type="ECO:0000256" key="12">
    <source>
        <dbReference type="ARBA" id="ARBA00023136"/>
    </source>
</evidence>
<dbReference type="InterPro" id="IPR050351">
    <property type="entry name" value="BphY/WalK/GraS-like"/>
</dbReference>
<dbReference type="RefSeq" id="WP_026682509.1">
    <property type="nucleotide sequence ID" value="NZ_BAAACY010000035.1"/>
</dbReference>
<comment type="subcellular location">
    <subcellularLocation>
        <location evidence="2">Cell membrane</location>
        <topology evidence="2">Multi-pass membrane protein</topology>
    </subcellularLocation>
</comment>
<dbReference type="PANTHER" id="PTHR45453:SF2">
    <property type="entry name" value="HISTIDINE KINASE"/>
    <property type="match status" value="1"/>
</dbReference>
<dbReference type="InterPro" id="IPR036890">
    <property type="entry name" value="HATPase_C_sf"/>
</dbReference>
<protein>
    <recommendedName>
        <fullName evidence="3">histidine kinase</fullName>
        <ecNumber evidence="3">2.7.13.3</ecNumber>
    </recommendedName>
</protein>
<name>A0A941DY54_9BACI</name>
<accession>A0A941DY54</accession>
<keyword evidence="4" id="KW-1003">Cell membrane</keyword>
<organism evidence="15 16">
    <name type="scientific">Virgibacillus salarius</name>
    <dbReference type="NCBI Taxonomy" id="447199"/>
    <lineage>
        <taxon>Bacteria</taxon>
        <taxon>Bacillati</taxon>
        <taxon>Bacillota</taxon>
        <taxon>Bacilli</taxon>
        <taxon>Bacillales</taxon>
        <taxon>Bacillaceae</taxon>
        <taxon>Virgibacillus</taxon>
    </lineage>
</organism>
<keyword evidence="6 13" id="KW-0812">Transmembrane</keyword>
<dbReference type="Gene3D" id="3.30.565.10">
    <property type="entry name" value="Histidine kinase-like ATPase, C-terminal domain"/>
    <property type="match status" value="1"/>
</dbReference>
<keyword evidence="8 15" id="KW-0418">Kinase</keyword>
<evidence type="ECO:0000313" key="16">
    <source>
        <dbReference type="Proteomes" id="UP000675284"/>
    </source>
</evidence>
<dbReference type="GO" id="GO:0005886">
    <property type="term" value="C:plasma membrane"/>
    <property type="evidence" value="ECO:0007669"/>
    <property type="project" value="UniProtKB-SubCell"/>
</dbReference>
<dbReference type="Pfam" id="PF02518">
    <property type="entry name" value="HATPase_c"/>
    <property type="match status" value="1"/>
</dbReference>
<feature type="domain" description="Histidine kinase" evidence="14">
    <location>
        <begin position="123"/>
        <end position="328"/>
    </location>
</feature>
<dbReference type="PANTHER" id="PTHR45453">
    <property type="entry name" value="PHOSPHATE REGULON SENSOR PROTEIN PHOR"/>
    <property type="match status" value="1"/>
</dbReference>
<dbReference type="EC" id="2.7.13.3" evidence="3"/>
<evidence type="ECO:0000256" key="1">
    <source>
        <dbReference type="ARBA" id="ARBA00000085"/>
    </source>
</evidence>
<evidence type="ECO:0000256" key="2">
    <source>
        <dbReference type="ARBA" id="ARBA00004651"/>
    </source>
</evidence>
<evidence type="ECO:0000313" key="15">
    <source>
        <dbReference type="EMBL" id="MBR7796318.1"/>
    </source>
</evidence>
<evidence type="ECO:0000256" key="6">
    <source>
        <dbReference type="ARBA" id="ARBA00022692"/>
    </source>
</evidence>
<dbReference type="PRINTS" id="PR00344">
    <property type="entry name" value="BCTRLSENSOR"/>
</dbReference>
<comment type="catalytic activity">
    <reaction evidence="1">
        <text>ATP + protein L-histidine = ADP + protein N-phospho-L-histidine.</text>
        <dbReference type="EC" id="2.7.13.3"/>
    </reaction>
</comment>
<dbReference type="GO" id="GO:0004721">
    <property type="term" value="F:phosphoprotein phosphatase activity"/>
    <property type="evidence" value="ECO:0007669"/>
    <property type="project" value="TreeGrafter"/>
</dbReference>
<feature type="transmembrane region" description="Helical" evidence="13">
    <location>
        <begin position="41"/>
        <end position="60"/>
    </location>
</feature>
<dbReference type="SMART" id="SM00387">
    <property type="entry name" value="HATPase_c"/>
    <property type="match status" value="1"/>
</dbReference>
<evidence type="ECO:0000256" key="8">
    <source>
        <dbReference type="ARBA" id="ARBA00022777"/>
    </source>
</evidence>
<dbReference type="EMBL" id="JAGSOT010000025">
    <property type="protein sequence ID" value="MBR7796318.1"/>
    <property type="molecule type" value="Genomic_DNA"/>
</dbReference>
<evidence type="ECO:0000256" key="9">
    <source>
        <dbReference type="ARBA" id="ARBA00022840"/>
    </source>
</evidence>
<keyword evidence="16" id="KW-1185">Reference proteome</keyword>
<dbReference type="AlphaFoldDB" id="A0A941DY54"/>
<keyword evidence="5" id="KW-0808">Transferase</keyword>
<dbReference type="InterPro" id="IPR005467">
    <property type="entry name" value="His_kinase_dom"/>
</dbReference>
<evidence type="ECO:0000256" key="11">
    <source>
        <dbReference type="ARBA" id="ARBA00023012"/>
    </source>
</evidence>
<evidence type="ECO:0000256" key="7">
    <source>
        <dbReference type="ARBA" id="ARBA00022741"/>
    </source>
</evidence>
<comment type="caution">
    <text evidence="15">The sequence shown here is derived from an EMBL/GenBank/DDBJ whole genome shotgun (WGS) entry which is preliminary data.</text>
</comment>
<reference evidence="15" key="1">
    <citation type="submission" date="2021-04" db="EMBL/GenBank/DDBJ databases">
        <title>Isolation and polyphasic classification of algal microorganism.</title>
        <authorList>
            <person name="Wang S."/>
        </authorList>
    </citation>
    <scope>NUCLEOTIDE SEQUENCE</scope>
    <source>
        <strain evidence="15">720a</strain>
    </source>
</reference>
<gene>
    <name evidence="15" type="ORF">KCX74_09740</name>
</gene>